<evidence type="ECO:0000313" key="2">
    <source>
        <dbReference type="Proteomes" id="UP000597613"/>
    </source>
</evidence>
<comment type="caution">
    <text evidence="1">The sequence shown here is derived from an EMBL/GenBank/DDBJ whole genome shotgun (WGS) entry which is preliminary data.</text>
</comment>
<sequence length="121" mass="13010">MIAARNALHGPLPSEILHDPALGILLQLFVASSGDQYLSLSQLSERTNVSRSVALRWLKVLEYAGTVSINDETADNPTPSLSAQGVDEMNAAMSAVINSQITLHGQHDDQRTAEKSVRSVT</sequence>
<dbReference type="Gene3D" id="1.10.10.10">
    <property type="entry name" value="Winged helix-like DNA-binding domain superfamily/Winged helix DNA-binding domain"/>
    <property type="match status" value="1"/>
</dbReference>
<dbReference type="SUPFAM" id="SSF46785">
    <property type="entry name" value="Winged helix' DNA-binding domain"/>
    <property type="match status" value="1"/>
</dbReference>
<gene>
    <name evidence="1" type="ORF">H8S47_04520</name>
</gene>
<organism evidence="1 2">
    <name type="scientific">Sphingomonas albertensis</name>
    <dbReference type="NCBI Taxonomy" id="2762591"/>
    <lineage>
        <taxon>Bacteria</taxon>
        <taxon>Pseudomonadati</taxon>
        <taxon>Pseudomonadota</taxon>
        <taxon>Alphaproteobacteria</taxon>
        <taxon>Sphingomonadales</taxon>
        <taxon>Sphingomonadaceae</taxon>
        <taxon>Sphingomonas</taxon>
    </lineage>
</organism>
<reference evidence="1 2" key="1">
    <citation type="submission" date="2020-08" db="EMBL/GenBank/DDBJ databases">
        <title>Putative novel bacterial strains isolated from necrotic wheat leaf tissues caused by Xanthomonas translucens.</title>
        <authorList>
            <person name="Tambong J.T."/>
        </authorList>
    </citation>
    <scope>NUCLEOTIDE SEQUENCE [LARGE SCALE GENOMIC DNA]</scope>
    <source>
        <strain evidence="2">DOAB 1063</strain>
    </source>
</reference>
<dbReference type="InterPro" id="IPR036390">
    <property type="entry name" value="WH_DNA-bd_sf"/>
</dbReference>
<protein>
    <recommendedName>
        <fullName evidence="3">Helix-turn-helix domain-containing protein</fullName>
    </recommendedName>
</protein>
<dbReference type="Proteomes" id="UP000597613">
    <property type="component" value="Unassembled WGS sequence"/>
</dbReference>
<keyword evidence="2" id="KW-1185">Reference proteome</keyword>
<dbReference type="InterPro" id="IPR036388">
    <property type="entry name" value="WH-like_DNA-bd_sf"/>
</dbReference>
<dbReference type="RefSeq" id="WP_187502727.1">
    <property type="nucleotide sequence ID" value="NZ_JACONT010000006.1"/>
</dbReference>
<accession>A0ABR7AKG4</accession>
<evidence type="ECO:0000313" key="1">
    <source>
        <dbReference type="EMBL" id="MBC3940947.1"/>
    </source>
</evidence>
<evidence type="ECO:0008006" key="3">
    <source>
        <dbReference type="Google" id="ProtNLM"/>
    </source>
</evidence>
<proteinExistence type="predicted"/>
<dbReference type="EMBL" id="JACONT010000006">
    <property type="protein sequence ID" value="MBC3940947.1"/>
    <property type="molecule type" value="Genomic_DNA"/>
</dbReference>
<name>A0ABR7AKG4_9SPHN</name>